<keyword evidence="2" id="KW-1185">Reference proteome</keyword>
<dbReference type="AlphaFoldDB" id="A0ABD3P5G6"/>
<reference evidence="1 2" key="1">
    <citation type="journal article" date="2020" name="G3 (Bethesda)">
        <title>Improved Reference Genome for Cyclotella cryptica CCMP332, a Model for Cell Wall Morphogenesis, Salinity Adaptation, and Lipid Production in Diatoms (Bacillariophyta).</title>
        <authorList>
            <person name="Roberts W.R."/>
            <person name="Downey K.M."/>
            <person name="Ruck E.C."/>
            <person name="Traller J.C."/>
            <person name="Alverson A.J."/>
        </authorList>
    </citation>
    <scope>NUCLEOTIDE SEQUENCE [LARGE SCALE GENOMIC DNA]</scope>
    <source>
        <strain evidence="1 2">CCMP332</strain>
    </source>
</reference>
<proteinExistence type="predicted"/>
<dbReference type="EMBL" id="JABMIG020000280">
    <property type="protein sequence ID" value="KAL3782658.1"/>
    <property type="molecule type" value="Genomic_DNA"/>
</dbReference>
<gene>
    <name evidence="1" type="ORF">HJC23_010167</name>
</gene>
<name>A0ABD3P5G6_9STRA</name>
<accession>A0ABD3P5G6</accession>
<dbReference type="Proteomes" id="UP001516023">
    <property type="component" value="Unassembled WGS sequence"/>
</dbReference>
<comment type="caution">
    <text evidence="1">The sequence shown here is derived from an EMBL/GenBank/DDBJ whole genome shotgun (WGS) entry which is preliminary data.</text>
</comment>
<sequence length="143" mass="15294">MMPKLGWVQADTCTAMSETGAASSTGTLKFYMYYKVGTCKKDCLVSATSPECSSVLSNSVGEALFPTAAACYSAKYGWIDTGLCKAMVTEGYTNKHYVSYSDYTCKKDCETTASSPECGGNPTDLATQIFTTADECCPENYLG</sequence>
<evidence type="ECO:0000313" key="1">
    <source>
        <dbReference type="EMBL" id="KAL3782658.1"/>
    </source>
</evidence>
<protein>
    <submittedName>
        <fullName evidence="1">Uncharacterized protein</fullName>
    </submittedName>
</protein>
<organism evidence="1 2">
    <name type="scientific">Cyclotella cryptica</name>
    <dbReference type="NCBI Taxonomy" id="29204"/>
    <lineage>
        <taxon>Eukaryota</taxon>
        <taxon>Sar</taxon>
        <taxon>Stramenopiles</taxon>
        <taxon>Ochrophyta</taxon>
        <taxon>Bacillariophyta</taxon>
        <taxon>Coscinodiscophyceae</taxon>
        <taxon>Thalassiosirophycidae</taxon>
        <taxon>Stephanodiscales</taxon>
        <taxon>Stephanodiscaceae</taxon>
        <taxon>Cyclotella</taxon>
    </lineage>
</organism>
<evidence type="ECO:0000313" key="2">
    <source>
        <dbReference type="Proteomes" id="UP001516023"/>
    </source>
</evidence>